<dbReference type="EMBL" id="BRXZ01001812">
    <property type="protein sequence ID" value="GMH46798.1"/>
    <property type="molecule type" value="Genomic_DNA"/>
</dbReference>
<feature type="region of interest" description="Disordered" evidence="1">
    <location>
        <begin position="50"/>
        <end position="76"/>
    </location>
</feature>
<comment type="caution">
    <text evidence="2">The sequence shown here is derived from an EMBL/GenBank/DDBJ whole genome shotgun (WGS) entry which is preliminary data.</text>
</comment>
<reference evidence="2" key="1">
    <citation type="submission" date="2022-07" db="EMBL/GenBank/DDBJ databases">
        <title>Genome analysis of Parmales, a sister group of diatoms, reveals the evolutionary specialization of diatoms from phago-mixotrophs to photoautotrophs.</title>
        <authorList>
            <person name="Ban H."/>
            <person name="Sato S."/>
            <person name="Yoshikawa S."/>
            <person name="Kazumasa Y."/>
            <person name="Nakamura Y."/>
            <person name="Ichinomiya M."/>
            <person name="Saitoh K."/>
            <person name="Sato N."/>
            <person name="Blanc-Mathieu R."/>
            <person name="Endo H."/>
            <person name="Kuwata A."/>
            <person name="Ogata H."/>
        </authorList>
    </citation>
    <scope>NUCLEOTIDE SEQUENCE</scope>
</reference>
<evidence type="ECO:0000256" key="1">
    <source>
        <dbReference type="SAM" id="MobiDB-lite"/>
    </source>
</evidence>
<feature type="region of interest" description="Disordered" evidence="1">
    <location>
        <begin position="1"/>
        <end position="32"/>
    </location>
</feature>
<evidence type="ECO:0000313" key="3">
    <source>
        <dbReference type="Proteomes" id="UP001165082"/>
    </source>
</evidence>
<gene>
    <name evidence="2" type="ORF">TrRE_jg6995</name>
</gene>
<accession>A0A9W7DQ90</accession>
<dbReference type="AlphaFoldDB" id="A0A9W7DQ90"/>
<name>A0A9W7DQ90_9STRA</name>
<dbReference type="OrthoDB" id="10420754at2759"/>
<evidence type="ECO:0000313" key="2">
    <source>
        <dbReference type="EMBL" id="GMH46798.1"/>
    </source>
</evidence>
<protein>
    <submittedName>
        <fullName evidence="2">Uncharacterized protein</fullName>
    </submittedName>
</protein>
<feature type="compositionally biased region" description="Pro residues" evidence="1">
    <location>
        <begin position="8"/>
        <end position="19"/>
    </location>
</feature>
<proteinExistence type="predicted"/>
<sequence>MPDAGTSPPLPPQPTPLTPPATNQANSLGDIKNFEEFGKAGIIPTSLADEDEKFLNSNETKVPDGNEYGDDANKPGSVRLSELAAMEKKLMEMKESRKNSTTSREAKSKGK</sequence>
<keyword evidence="3" id="KW-1185">Reference proteome</keyword>
<dbReference type="Proteomes" id="UP001165082">
    <property type="component" value="Unassembled WGS sequence"/>
</dbReference>
<organism evidence="2 3">
    <name type="scientific">Triparma retinervis</name>
    <dbReference type="NCBI Taxonomy" id="2557542"/>
    <lineage>
        <taxon>Eukaryota</taxon>
        <taxon>Sar</taxon>
        <taxon>Stramenopiles</taxon>
        <taxon>Ochrophyta</taxon>
        <taxon>Bolidophyceae</taxon>
        <taxon>Parmales</taxon>
        <taxon>Triparmaceae</taxon>
        <taxon>Triparma</taxon>
    </lineage>
</organism>
<feature type="region of interest" description="Disordered" evidence="1">
    <location>
        <begin position="92"/>
        <end position="111"/>
    </location>
</feature>